<keyword evidence="2 4" id="KW-0238">DNA-binding</keyword>
<dbReference type="SUPFAM" id="SSF48498">
    <property type="entry name" value="Tetracyclin repressor-like, C-terminal domain"/>
    <property type="match status" value="1"/>
</dbReference>
<keyword evidence="1" id="KW-0805">Transcription regulation</keyword>
<dbReference type="Proteomes" id="UP001551011">
    <property type="component" value="Unassembled WGS sequence"/>
</dbReference>
<feature type="DNA-binding region" description="H-T-H motif" evidence="4">
    <location>
        <begin position="29"/>
        <end position="48"/>
    </location>
</feature>
<evidence type="ECO:0000256" key="4">
    <source>
        <dbReference type="PROSITE-ProRule" id="PRU00335"/>
    </source>
</evidence>
<evidence type="ECO:0000256" key="2">
    <source>
        <dbReference type="ARBA" id="ARBA00023125"/>
    </source>
</evidence>
<reference evidence="6 7" key="1">
    <citation type="submission" date="2024-06" db="EMBL/GenBank/DDBJ databases">
        <title>The Natural Products Discovery Center: Release of the First 8490 Sequenced Strains for Exploring Actinobacteria Biosynthetic Diversity.</title>
        <authorList>
            <person name="Kalkreuter E."/>
            <person name="Kautsar S.A."/>
            <person name="Yang D."/>
            <person name="Bader C.D."/>
            <person name="Teijaro C.N."/>
            <person name="Fluegel L."/>
            <person name="Davis C.M."/>
            <person name="Simpson J.R."/>
            <person name="Lauterbach L."/>
            <person name="Steele A.D."/>
            <person name="Gui C."/>
            <person name="Meng S."/>
            <person name="Li G."/>
            <person name="Viehrig K."/>
            <person name="Ye F."/>
            <person name="Su P."/>
            <person name="Kiefer A.F."/>
            <person name="Nichols A."/>
            <person name="Cepeda A.J."/>
            <person name="Yan W."/>
            <person name="Fan B."/>
            <person name="Jiang Y."/>
            <person name="Adhikari A."/>
            <person name="Zheng C.-J."/>
            <person name="Schuster L."/>
            <person name="Cowan T.M."/>
            <person name="Smanski M.J."/>
            <person name="Chevrette M.G."/>
            <person name="De Carvalho L.P.S."/>
            <person name="Shen B."/>
        </authorList>
    </citation>
    <scope>NUCLEOTIDE SEQUENCE [LARGE SCALE GENOMIC DNA]</scope>
    <source>
        <strain evidence="6 7">NPDC020594</strain>
    </source>
</reference>
<protein>
    <submittedName>
        <fullName evidence="6">Helix-turn-helix domain-containing protein</fullName>
    </submittedName>
</protein>
<dbReference type="Pfam" id="PF00440">
    <property type="entry name" value="TetR_N"/>
    <property type="match status" value="1"/>
</dbReference>
<dbReference type="InterPro" id="IPR036271">
    <property type="entry name" value="Tet_transcr_reg_TetR-rel_C_sf"/>
</dbReference>
<dbReference type="PROSITE" id="PS50977">
    <property type="entry name" value="HTH_TETR_2"/>
    <property type="match status" value="1"/>
</dbReference>
<dbReference type="Gene3D" id="1.10.357.10">
    <property type="entry name" value="Tetracycline Repressor, domain 2"/>
    <property type="match status" value="1"/>
</dbReference>
<keyword evidence="7" id="KW-1185">Reference proteome</keyword>
<keyword evidence="3" id="KW-0804">Transcription</keyword>
<dbReference type="InterPro" id="IPR009057">
    <property type="entry name" value="Homeodomain-like_sf"/>
</dbReference>
<proteinExistence type="predicted"/>
<comment type="caution">
    <text evidence="6">The sequence shown here is derived from an EMBL/GenBank/DDBJ whole genome shotgun (WGS) entry which is preliminary data.</text>
</comment>
<evidence type="ECO:0000313" key="6">
    <source>
        <dbReference type="EMBL" id="MEU5711657.1"/>
    </source>
</evidence>
<gene>
    <name evidence="6" type="ORF">AB0H04_33200</name>
</gene>
<organism evidence="6 7">
    <name type="scientific">Streptomyces flaveolus</name>
    <dbReference type="NCBI Taxonomy" id="67297"/>
    <lineage>
        <taxon>Bacteria</taxon>
        <taxon>Bacillati</taxon>
        <taxon>Actinomycetota</taxon>
        <taxon>Actinomycetes</taxon>
        <taxon>Kitasatosporales</taxon>
        <taxon>Streptomycetaceae</taxon>
        <taxon>Streptomyces</taxon>
    </lineage>
</organism>
<dbReference type="SUPFAM" id="SSF46689">
    <property type="entry name" value="Homeodomain-like"/>
    <property type="match status" value="1"/>
</dbReference>
<dbReference type="PRINTS" id="PR00455">
    <property type="entry name" value="HTHTETR"/>
</dbReference>
<dbReference type="PANTHER" id="PTHR30055">
    <property type="entry name" value="HTH-TYPE TRANSCRIPTIONAL REGULATOR RUTR"/>
    <property type="match status" value="1"/>
</dbReference>
<feature type="domain" description="HTH tetR-type" evidence="5">
    <location>
        <begin position="6"/>
        <end position="66"/>
    </location>
</feature>
<evidence type="ECO:0000313" key="7">
    <source>
        <dbReference type="Proteomes" id="UP001551011"/>
    </source>
</evidence>
<dbReference type="InterPro" id="IPR001647">
    <property type="entry name" value="HTH_TetR"/>
</dbReference>
<evidence type="ECO:0000259" key="5">
    <source>
        <dbReference type="PROSITE" id="PS50977"/>
    </source>
</evidence>
<evidence type="ECO:0000256" key="3">
    <source>
        <dbReference type="ARBA" id="ARBA00023163"/>
    </source>
</evidence>
<name>A0ABV3AIU5_9ACTN</name>
<dbReference type="EMBL" id="JBFAEG010000028">
    <property type="protein sequence ID" value="MEU5711657.1"/>
    <property type="molecule type" value="Genomic_DNA"/>
</dbReference>
<dbReference type="RefSeq" id="WP_051818723.1">
    <property type="nucleotide sequence ID" value="NZ_JBFAEG010000028.1"/>
</dbReference>
<accession>A0ABV3AIU5</accession>
<dbReference type="PANTHER" id="PTHR30055:SF234">
    <property type="entry name" value="HTH-TYPE TRANSCRIPTIONAL REGULATOR BETI"/>
    <property type="match status" value="1"/>
</dbReference>
<evidence type="ECO:0000256" key="1">
    <source>
        <dbReference type="ARBA" id="ARBA00023015"/>
    </source>
</evidence>
<dbReference type="InterPro" id="IPR050109">
    <property type="entry name" value="HTH-type_TetR-like_transc_reg"/>
</dbReference>
<sequence length="188" mass="20341">MREKAARTRSLLISSAAAVFDQEGYERAKLATIAADVGVSRGALYFHFPSKEALAEAVEDAAAERFAQVTAGSAAAGGQQLTDSVQSLAELYRTDVTFRAGVLLGCDRDRKSTVNLIQQWELYVRDAVLATEKGNPFARAGSARSAARAIVAVTVGLAFLYRWNDQWLTETTVRDVWNLLPAAIGRMG</sequence>